<accession>A0A8J6ZLL8</accession>
<proteinExistence type="predicted"/>
<organism evidence="1 2">
    <name type="scientific">Desmonostoc muscorum LEGE 12446</name>
    <dbReference type="NCBI Taxonomy" id="1828758"/>
    <lineage>
        <taxon>Bacteria</taxon>
        <taxon>Bacillati</taxon>
        <taxon>Cyanobacteriota</taxon>
        <taxon>Cyanophyceae</taxon>
        <taxon>Nostocales</taxon>
        <taxon>Nostocaceae</taxon>
        <taxon>Desmonostoc</taxon>
    </lineage>
</organism>
<dbReference type="InterPro" id="IPR011518">
    <property type="entry name" value="Transposase_36"/>
</dbReference>
<dbReference type="Gene3D" id="3.30.420.10">
    <property type="entry name" value="Ribonuclease H-like superfamily/Ribonuclease H"/>
    <property type="match status" value="1"/>
</dbReference>
<name>A0A8J6ZLL8_DESMC</name>
<keyword evidence="2" id="KW-1185">Reference proteome</keyword>
<dbReference type="Pfam" id="PF07592">
    <property type="entry name" value="DDE_Tnp_ISAZ013"/>
    <property type="match status" value="1"/>
</dbReference>
<dbReference type="EMBL" id="JADEXS010000170">
    <property type="protein sequence ID" value="MBE9023544.1"/>
    <property type="molecule type" value="Genomic_DNA"/>
</dbReference>
<evidence type="ECO:0000313" key="1">
    <source>
        <dbReference type="EMBL" id="MBE9023544.1"/>
    </source>
</evidence>
<dbReference type="AlphaFoldDB" id="A0A8J6ZLL8"/>
<dbReference type="RefSeq" id="WP_193917262.1">
    <property type="nucleotide sequence ID" value="NZ_JADEXS020000001.1"/>
</dbReference>
<dbReference type="NCBIfam" id="NF033519">
    <property type="entry name" value="transpos_ISAzo13"/>
    <property type="match status" value="1"/>
</dbReference>
<dbReference type="Proteomes" id="UP000622533">
    <property type="component" value="Unassembled WGS sequence"/>
</dbReference>
<sequence>MVLTDSLKKLLIETASQLKGAEKRKFMAQTVQGLGLGGQRLAQSELGWNRDTIRKGTRELKSGITCVDNMSGKGRYKAEEHLPNLLEDIKNLVDFYSQTDPSFKSQRLYTRLSAAEVRKQLIEKYGYSDEKLHTSETIRVKLNNLGYKLRRVKKVQPQKKFPQTDAIFEQLDIVNKDASEDKSVLRLSMDGKARVKIGSFDRGGKSRDGAKADDHDYNPKTTVTPYGIFLPELDELFLYFTESKATSDFIVDILEDFWLEEKHRFSDIQTLLLNQDNGPQNSSRRTQFMKRIVEFVQKHQVNIRLAYYPPYHSKYNPIERTWAVLENHWNGSILDELETALNFASTMTWNGKHPVVKLVHETYENGVKLTKKAMAQIEKQIERLTDSTHEVFPNLGNWFIDICCSKTKVI</sequence>
<reference evidence="1" key="1">
    <citation type="submission" date="2020-10" db="EMBL/GenBank/DDBJ databases">
        <authorList>
            <person name="Castelo-Branco R."/>
            <person name="Eusebio N."/>
            <person name="Adriana R."/>
            <person name="Vieira A."/>
            <person name="Brugerolle De Fraissinette N."/>
            <person name="Rezende De Castro R."/>
            <person name="Schneider M.P."/>
            <person name="Vasconcelos V."/>
            <person name="Leao P.N."/>
        </authorList>
    </citation>
    <scope>NUCLEOTIDE SEQUENCE</scope>
    <source>
        <strain evidence="1">LEGE 12446</strain>
    </source>
</reference>
<evidence type="ECO:0000313" key="2">
    <source>
        <dbReference type="Proteomes" id="UP000622533"/>
    </source>
</evidence>
<gene>
    <name evidence="1" type="ORF">IQ276_14235</name>
</gene>
<dbReference type="InterPro" id="IPR036397">
    <property type="entry name" value="RNaseH_sf"/>
</dbReference>
<comment type="caution">
    <text evidence="1">The sequence shown here is derived from an EMBL/GenBank/DDBJ whole genome shotgun (WGS) entry which is preliminary data.</text>
</comment>
<dbReference type="GO" id="GO:0003676">
    <property type="term" value="F:nucleic acid binding"/>
    <property type="evidence" value="ECO:0007669"/>
    <property type="project" value="InterPro"/>
</dbReference>
<protein>
    <submittedName>
        <fullName evidence="1">ISAzo13 family transposase</fullName>
    </submittedName>
</protein>